<dbReference type="Proteomes" id="UP001159363">
    <property type="component" value="Chromosome 2"/>
</dbReference>
<feature type="transmembrane region" description="Helical" evidence="2">
    <location>
        <begin position="1279"/>
        <end position="1302"/>
    </location>
</feature>
<feature type="region of interest" description="Disordered" evidence="1">
    <location>
        <begin position="582"/>
        <end position="602"/>
    </location>
</feature>
<evidence type="ECO:0000313" key="4">
    <source>
        <dbReference type="Proteomes" id="UP001159363"/>
    </source>
</evidence>
<organism evidence="3 4">
    <name type="scientific">Dryococelus australis</name>
    <dbReference type="NCBI Taxonomy" id="614101"/>
    <lineage>
        <taxon>Eukaryota</taxon>
        <taxon>Metazoa</taxon>
        <taxon>Ecdysozoa</taxon>
        <taxon>Arthropoda</taxon>
        <taxon>Hexapoda</taxon>
        <taxon>Insecta</taxon>
        <taxon>Pterygota</taxon>
        <taxon>Neoptera</taxon>
        <taxon>Polyneoptera</taxon>
        <taxon>Phasmatodea</taxon>
        <taxon>Verophasmatodea</taxon>
        <taxon>Anareolatae</taxon>
        <taxon>Phasmatidae</taxon>
        <taxon>Eurycanthinae</taxon>
        <taxon>Dryococelus</taxon>
    </lineage>
</organism>
<feature type="region of interest" description="Disordered" evidence="1">
    <location>
        <begin position="222"/>
        <end position="268"/>
    </location>
</feature>
<keyword evidence="2" id="KW-0472">Membrane</keyword>
<keyword evidence="4" id="KW-1185">Reference proteome</keyword>
<protein>
    <submittedName>
        <fullName evidence="3">Uncharacterized protein</fullName>
    </submittedName>
</protein>
<dbReference type="EMBL" id="JARBHB010000002">
    <property type="protein sequence ID" value="KAJ8893785.1"/>
    <property type="molecule type" value="Genomic_DNA"/>
</dbReference>
<evidence type="ECO:0000256" key="1">
    <source>
        <dbReference type="SAM" id="MobiDB-lite"/>
    </source>
</evidence>
<gene>
    <name evidence="3" type="ORF">PR048_006386</name>
</gene>
<sequence>MKNIVYETPENVKKILSYESTSLLKYSTHPDSCKLVRRYVHCRCKNFNEFGDRQFDYILWWITHLATLTLTHHCQSGCRDKRSSAIAARLAVTPVFSQVGIVLDNAACRYLGDLWFFPPLHSGAASFSPHFTLFGSQDLKLASVLASWVAVPTYVISAFSRSAVASQCDTGLTDVSGEEIRPPPPLGGVVDVGLGLKERHVWHLLGCWVNMKLRPGASYRNGISSSRGRSGHRQLVEQRGGGGVCDQPLGNRQGADRPRECPADHAARRSTAATTCARTAVLSLLEPRVWLSHCRGRRNSTLKPACGPVVGHEPYHSSSPSGGTVRVYIIDSITSTLIQEMCETDTQTVNSSRTRQQKGVTDQSAPGILTYQTAAQTIGKLSQFAVANQTQGSLPDLTQPTREWPLRTFHQHNDKVTTYSPPVEAARRELGPSLRVAAIGYSKQEYHEESHRSRTTSITFPTCETRDWPRGDSNPITSETKQMSAFTHGINWKVIEKYMLFTVKQAVLKALLKINLHTRLTDPRKPDGWQPYVYVLGLATIEVSPRPVFTAEFFLASTAVATDASAQSVIVMRRGEATHVAHGDKDCRQKLSPPQNTSAPLRQSDQSYRIESDLTMVALQFPREKNFWDRGLLEGQSGVTFKIHTYVAGNRRTMVAAKTELLRETDPMKCAFRFSCGYIEDLSTDLGGRRNMHQDDMHKGQRKVLADMPTCTKVGKEYSQNFTYVQAEQTFRQGNLAQSCGTPGVEQRGGSTERFTRFNGGDLPVSGMVKTVMVSYVLALVRIARGHTAGVLYPAGVGMVRSLGKTRKCRGNHDKINFAAHPGDVPPIEAKKFVITIIIIIIIDDMRAEWHDATRKEYRRASSWWQGSGSDRRLVEYASSQMLMKTRAGGPPAGSLSAPHSRPPGEMWNKVAVQLIVNHACKNRLRRIKLARNLYAKVSESKVEFISRMSLRVRRNVHPADIATLRQGGYSLIKAAVVGVRDYPMYGRCRNAITEIPHTINLPSPFLFVRPEPQAMIVFPPNWGHVRDWKNPCRQRDVPASVLSASLYSGGRLRIVSKPGWRKPASLRSRGGVVVRLLASHLGEPGSIPCGIAPVFSHVGIVPDDATGQRVFLVSWLRRWSEEAALIHTPGSGCQRRSYACIVRAAIADRTAIVEQIRLNVAQGVSARSICNRLREAGLPSREPLARLPLSPQHRAARPRWCRKRSTWRKEWRSVVFSNEKKPEKFASSVACMLDFAEVSKNTSINYKRNMNVHVCEFQLVYKRIREILGSLVMSPGSVLGLMMVECVFGVNLVSGIFYNVYGNDTRAKHLG</sequence>
<evidence type="ECO:0000313" key="3">
    <source>
        <dbReference type="EMBL" id="KAJ8893785.1"/>
    </source>
</evidence>
<keyword evidence="2" id="KW-1133">Transmembrane helix</keyword>
<comment type="caution">
    <text evidence="3">The sequence shown here is derived from an EMBL/GenBank/DDBJ whole genome shotgun (WGS) entry which is preliminary data.</text>
</comment>
<name>A0ABQ9IC61_9NEOP</name>
<feature type="compositionally biased region" description="Basic and acidic residues" evidence="1">
    <location>
        <begin position="254"/>
        <end position="267"/>
    </location>
</feature>
<accession>A0ABQ9IC61</accession>
<proteinExistence type="predicted"/>
<reference evidence="3 4" key="1">
    <citation type="submission" date="2023-02" db="EMBL/GenBank/DDBJ databases">
        <title>LHISI_Scaffold_Assembly.</title>
        <authorList>
            <person name="Stuart O.P."/>
            <person name="Cleave R."/>
            <person name="Magrath M.J.L."/>
            <person name="Mikheyev A.S."/>
        </authorList>
    </citation>
    <scope>NUCLEOTIDE SEQUENCE [LARGE SCALE GENOMIC DNA]</scope>
    <source>
        <strain evidence="3">Daus_M_001</strain>
        <tissue evidence="3">Leg muscle</tissue>
    </source>
</reference>
<keyword evidence="2" id="KW-0812">Transmembrane</keyword>
<evidence type="ECO:0000256" key="2">
    <source>
        <dbReference type="SAM" id="Phobius"/>
    </source>
</evidence>
<feature type="compositionally biased region" description="Polar residues" evidence="1">
    <location>
        <begin position="592"/>
        <end position="602"/>
    </location>
</feature>